<name>A0A1A9I051_9BACT</name>
<organism evidence="2 3">
    <name type="scientific">Niabella ginsenosidivorans</name>
    <dbReference type="NCBI Taxonomy" id="1176587"/>
    <lineage>
        <taxon>Bacteria</taxon>
        <taxon>Pseudomonadati</taxon>
        <taxon>Bacteroidota</taxon>
        <taxon>Chitinophagia</taxon>
        <taxon>Chitinophagales</taxon>
        <taxon>Chitinophagaceae</taxon>
        <taxon>Niabella</taxon>
    </lineage>
</organism>
<feature type="region of interest" description="Disordered" evidence="1">
    <location>
        <begin position="19"/>
        <end position="59"/>
    </location>
</feature>
<accession>A0A1A9I051</accession>
<proteinExistence type="predicted"/>
<protein>
    <recommendedName>
        <fullName evidence="4">NodB homology domain-containing protein</fullName>
    </recommendedName>
</protein>
<dbReference type="KEGG" id="nia:A8C56_05095"/>
<sequence>MLGLVVITFSFCAESCQKGENHGQLTPGSYNLPPEDSSTTNKTDTSHHDNTSPEPLDPTKMSFEVVFSNTADDAKATVAELKYNKNGWVSLEFDDNSLDALKAEELLKGKFYTDGCGNNVPYAAALAVIGRSNYNNQEMGTMGDYYVTYAQMKTMIGLGWDIENHSLYHEPTGNYNNGTDWAKNISEMNALILQKINYNMNGAVVPVNYSGFPTAAKNFGYLFSSSESTFDNLAPGLGDYQKVASFNLAPLTFSAFNRIFNDDWSKMETDVKSATATLITRKNSYFRLGSHKVNINNLQNILDNFSSVTKDNILFLSTREIMEYRVMAKLPITYKTEANILKVVIDPKTLPDRFRWRDLSFIVTSKAKITNIKNLNGIDKATFNPETGLVNIFKQKTIWQ</sequence>
<gene>
    <name evidence="2" type="ORF">A8C56_05095</name>
</gene>
<dbReference type="Proteomes" id="UP000077667">
    <property type="component" value="Chromosome"/>
</dbReference>
<evidence type="ECO:0000313" key="3">
    <source>
        <dbReference type="Proteomes" id="UP000077667"/>
    </source>
</evidence>
<evidence type="ECO:0008006" key="4">
    <source>
        <dbReference type="Google" id="ProtNLM"/>
    </source>
</evidence>
<dbReference type="AlphaFoldDB" id="A0A1A9I051"/>
<dbReference type="InterPro" id="IPR011330">
    <property type="entry name" value="Glyco_hydro/deAcase_b/a-brl"/>
</dbReference>
<dbReference type="SUPFAM" id="SSF88713">
    <property type="entry name" value="Glycoside hydrolase/deacetylase"/>
    <property type="match status" value="1"/>
</dbReference>
<reference evidence="2 3" key="1">
    <citation type="submission" date="2016-05" db="EMBL/GenBank/DDBJ databases">
        <title>Niabella ginsenosidivorans BS26 whole genome sequencing.</title>
        <authorList>
            <person name="Im W.T."/>
            <person name="Siddiqi M.Z."/>
        </authorList>
    </citation>
    <scope>NUCLEOTIDE SEQUENCE [LARGE SCALE GENOMIC DNA]</scope>
    <source>
        <strain evidence="2 3">BS26</strain>
    </source>
</reference>
<evidence type="ECO:0000256" key="1">
    <source>
        <dbReference type="SAM" id="MobiDB-lite"/>
    </source>
</evidence>
<keyword evidence="3" id="KW-1185">Reference proteome</keyword>
<dbReference type="GO" id="GO:0005975">
    <property type="term" value="P:carbohydrate metabolic process"/>
    <property type="evidence" value="ECO:0007669"/>
    <property type="project" value="InterPro"/>
</dbReference>
<dbReference type="Gene3D" id="3.20.20.370">
    <property type="entry name" value="Glycoside hydrolase/deacetylase"/>
    <property type="match status" value="1"/>
</dbReference>
<dbReference type="EMBL" id="CP015772">
    <property type="protein sequence ID" value="ANH80449.1"/>
    <property type="molecule type" value="Genomic_DNA"/>
</dbReference>
<evidence type="ECO:0000313" key="2">
    <source>
        <dbReference type="EMBL" id="ANH80449.1"/>
    </source>
</evidence>